<keyword evidence="3" id="KW-1185">Reference proteome</keyword>
<evidence type="ECO:0000256" key="1">
    <source>
        <dbReference type="SAM" id="MobiDB-lite"/>
    </source>
</evidence>
<dbReference type="EMBL" id="JARKHS020020730">
    <property type="protein sequence ID" value="KAK8770667.1"/>
    <property type="molecule type" value="Genomic_DNA"/>
</dbReference>
<evidence type="ECO:0000313" key="2">
    <source>
        <dbReference type="EMBL" id="KAK8770667.1"/>
    </source>
</evidence>
<comment type="caution">
    <text evidence="2">The sequence shown here is derived from an EMBL/GenBank/DDBJ whole genome shotgun (WGS) entry which is preliminary data.</text>
</comment>
<proteinExistence type="predicted"/>
<evidence type="ECO:0000313" key="3">
    <source>
        <dbReference type="Proteomes" id="UP001321473"/>
    </source>
</evidence>
<name>A0AAQ4E7F5_AMBAM</name>
<dbReference type="Proteomes" id="UP001321473">
    <property type="component" value="Unassembled WGS sequence"/>
</dbReference>
<feature type="region of interest" description="Disordered" evidence="1">
    <location>
        <begin position="34"/>
        <end position="79"/>
    </location>
</feature>
<reference evidence="2 3" key="1">
    <citation type="journal article" date="2023" name="Arcadia Sci">
        <title>De novo assembly of a long-read Amblyomma americanum tick genome.</title>
        <authorList>
            <person name="Chou S."/>
            <person name="Poskanzer K.E."/>
            <person name="Rollins M."/>
            <person name="Thuy-Boun P.S."/>
        </authorList>
    </citation>
    <scope>NUCLEOTIDE SEQUENCE [LARGE SCALE GENOMIC DNA]</scope>
    <source>
        <strain evidence="2">F_SG_1</strain>
        <tissue evidence="2">Salivary glands</tissue>
    </source>
</reference>
<gene>
    <name evidence="2" type="ORF">V5799_012868</name>
</gene>
<sequence length="79" mass="8558">MASGIHSVRQAFSPTQTTFLVSWAMYLGTCGQDNAGQRASASSKKAYNRSDASQSLSKRRHSSSAYEFFEDQLGGDNSS</sequence>
<feature type="compositionally biased region" description="Polar residues" evidence="1">
    <location>
        <begin position="34"/>
        <end position="45"/>
    </location>
</feature>
<organism evidence="2 3">
    <name type="scientific">Amblyomma americanum</name>
    <name type="common">Lone star tick</name>
    <dbReference type="NCBI Taxonomy" id="6943"/>
    <lineage>
        <taxon>Eukaryota</taxon>
        <taxon>Metazoa</taxon>
        <taxon>Ecdysozoa</taxon>
        <taxon>Arthropoda</taxon>
        <taxon>Chelicerata</taxon>
        <taxon>Arachnida</taxon>
        <taxon>Acari</taxon>
        <taxon>Parasitiformes</taxon>
        <taxon>Ixodida</taxon>
        <taxon>Ixodoidea</taxon>
        <taxon>Ixodidae</taxon>
        <taxon>Amblyomminae</taxon>
        <taxon>Amblyomma</taxon>
    </lineage>
</organism>
<protein>
    <submittedName>
        <fullName evidence="2">Uncharacterized protein</fullName>
    </submittedName>
</protein>
<accession>A0AAQ4E7F5</accession>
<dbReference type="AlphaFoldDB" id="A0AAQ4E7F5"/>